<dbReference type="Pfam" id="PF05638">
    <property type="entry name" value="T6SS_HCP"/>
    <property type="match status" value="1"/>
</dbReference>
<keyword evidence="3" id="KW-1185">Reference proteome</keyword>
<gene>
    <name evidence="2" type="ORF">GCM10009749_25220</name>
</gene>
<comment type="caution">
    <text evidence="2">The sequence shown here is derived from an EMBL/GenBank/DDBJ whole genome shotgun (WGS) entry which is preliminary data.</text>
</comment>
<dbReference type="InterPro" id="IPR008514">
    <property type="entry name" value="T6SS_Hcp"/>
</dbReference>
<reference evidence="2 3" key="1">
    <citation type="journal article" date="2019" name="Int. J. Syst. Evol. Microbiol.">
        <title>The Global Catalogue of Microorganisms (GCM) 10K type strain sequencing project: providing services to taxonomists for standard genome sequencing and annotation.</title>
        <authorList>
            <consortium name="The Broad Institute Genomics Platform"/>
            <consortium name="The Broad Institute Genome Sequencing Center for Infectious Disease"/>
            <person name="Wu L."/>
            <person name="Ma J."/>
        </authorList>
    </citation>
    <scope>NUCLEOTIDE SEQUENCE [LARGE SCALE GENOMIC DNA]</scope>
    <source>
        <strain evidence="2 3">JCM 14322</strain>
    </source>
</reference>
<evidence type="ECO:0000313" key="2">
    <source>
        <dbReference type="EMBL" id="GAA1814644.1"/>
    </source>
</evidence>
<evidence type="ECO:0000313" key="3">
    <source>
        <dbReference type="Proteomes" id="UP001500002"/>
    </source>
</evidence>
<dbReference type="InterPro" id="IPR053165">
    <property type="entry name" value="HSI-I_assembly_Hcp1"/>
</dbReference>
<dbReference type="Proteomes" id="UP001500002">
    <property type="component" value="Unassembled WGS sequence"/>
</dbReference>
<dbReference type="PANTHER" id="PTHR36152">
    <property type="entry name" value="CYTOPLASMIC PROTEIN-RELATED"/>
    <property type="match status" value="1"/>
</dbReference>
<feature type="compositionally biased region" description="Gly residues" evidence="1">
    <location>
        <begin position="38"/>
        <end position="55"/>
    </location>
</feature>
<dbReference type="RefSeq" id="WP_344296664.1">
    <property type="nucleotide sequence ID" value="NZ_BAAANJ010000009.1"/>
</dbReference>
<dbReference type="Gene3D" id="2.30.110.20">
    <property type="entry name" value="Hcp1-like"/>
    <property type="match status" value="1"/>
</dbReference>
<feature type="region of interest" description="Disordered" evidence="1">
    <location>
        <begin position="34"/>
        <end position="56"/>
    </location>
</feature>
<accession>A0ABN2M8L1</accession>
<name>A0ABN2M8L1_9MICO</name>
<protein>
    <submittedName>
        <fullName evidence="2">Type VI secretion system tube protein Hcp</fullName>
    </submittedName>
</protein>
<dbReference type="PANTHER" id="PTHR36152:SF5">
    <property type="entry name" value="PROTEIN HCP1"/>
    <property type="match status" value="1"/>
</dbReference>
<dbReference type="EMBL" id="BAAANJ010000009">
    <property type="protein sequence ID" value="GAA1814644.1"/>
    <property type="molecule type" value="Genomic_DNA"/>
</dbReference>
<organism evidence="2 3">
    <name type="scientific">Agromyces neolithicus</name>
    <dbReference type="NCBI Taxonomy" id="269420"/>
    <lineage>
        <taxon>Bacteria</taxon>
        <taxon>Bacillati</taxon>
        <taxon>Actinomycetota</taxon>
        <taxon>Actinomycetes</taxon>
        <taxon>Micrococcales</taxon>
        <taxon>Microbacteriaceae</taxon>
        <taxon>Agromyces</taxon>
    </lineage>
</organism>
<proteinExistence type="predicted"/>
<evidence type="ECO:0000256" key="1">
    <source>
        <dbReference type="SAM" id="MobiDB-lite"/>
    </source>
</evidence>
<sequence>MNDMFIKIGAIKGESKDQQHPDEIEVLSWAWGESQAAGPGGSGPGGGPGSGGGAGKVSMQDFTFTHVLDVASPELMKACAAGTHLSEATFSARRSAPGQPDFLTVRLTDVTVSAVSTGGSHDDAAGFLETVALRFAKIRVEYRRQQSSGGLAAPSTFGWDLHANKGI</sequence>
<dbReference type="SUPFAM" id="SSF141452">
    <property type="entry name" value="Hcp1-like"/>
    <property type="match status" value="1"/>
</dbReference>
<dbReference type="InterPro" id="IPR036624">
    <property type="entry name" value="Hcp1-lik_sf"/>
</dbReference>